<name>A0A1Y6JHI4_PSEVI</name>
<organism evidence="1 2">
    <name type="scientific">Pseudomonas viridiflava</name>
    <name type="common">Phytomonas viridiflava</name>
    <dbReference type="NCBI Taxonomy" id="33069"/>
    <lineage>
        <taxon>Bacteria</taxon>
        <taxon>Pseudomonadati</taxon>
        <taxon>Pseudomonadota</taxon>
        <taxon>Gammaproteobacteria</taxon>
        <taxon>Pseudomonadales</taxon>
        <taxon>Pseudomonadaceae</taxon>
        <taxon>Pseudomonas</taxon>
    </lineage>
</organism>
<sequence>MTEKTLFDTYRLGNLILANRIVMAPLTRTVRAQDWCRVSWLQPITVSALLPVC</sequence>
<dbReference type="InterPro" id="IPR013785">
    <property type="entry name" value="Aldolase_TIM"/>
</dbReference>
<proteinExistence type="predicted"/>
<evidence type="ECO:0000313" key="1">
    <source>
        <dbReference type="EMBL" id="SMS08352.1"/>
    </source>
</evidence>
<gene>
    <name evidence="1" type="ORF">CFBP1590_0766</name>
</gene>
<dbReference type="AlphaFoldDB" id="A0A1Y6JHI4"/>
<dbReference type="KEGG" id="pvd:CFBP1590_0766"/>
<evidence type="ECO:0008006" key="3">
    <source>
        <dbReference type="Google" id="ProtNLM"/>
    </source>
</evidence>
<dbReference type="SUPFAM" id="SSF51395">
    <property type="entry name" value="FMN-linked oxidoreductases"/>
    <property type="match status" value="1"/>
</dbReference>
<evidence type="ECO:0000313" key="2">
    <source>
        <dbReference type="Proteomes" id="UP000196842"/>
    </source>
</evidence>
<accession>A0A1Y6JHI4</accession>
<reference evidence="1 2" key="1">
    <citation type="submission" date="2017-05" db="EMBL/GenBank/DDBJ databases">
        <authorList>
            <person name="Song R."/>
            <person name="Chenine A.L."/>
            <person name="Ruprecht R.M."/>
        </authorList>
    </citation>
    <scope>NUCLEOTIDE SEQUENCE [LARGE SCALE GENOMIC DNA]</scope>
    <source>
        <strain evidence="1 2">CFBP 1590</strain>
    </source>
</reference>
<dbReference type="EMBL" id="LT855380">
    <property type="protein sequence ID" value="SMS08352.1"/>
    <property type="molecule type" value="Genomic_DNA"/>
</dbReference>
<protein>
    <recommendedName>
        <fullName evidence="3">NADH:flavin oxidoreductase/NADH oxidase N-terminal domain-containing protein</fullName>
    </recommendedName>
</protein>
<dbReference type="Proteomes" id="UP000196842">
    <property type="component" value="Chromosome I"/>
</dbReference>
<dbReference type="Gene3D" id="3.20.20.70">
    <property type="entry name" value="Aldolase class I"/>
    <property type="match status" value="1"/>
</dbReference>